<dbReference type="InterPro" id="IPR011765">
    <property type="entry name" value="Pept_M16_N"/>
</dbReference>
<protein>
    <submittedName>
        <fullName evidence="3">Uncharacterized protein</fullName>
    </submittedName>
</protein>
<keyword evidence="4" id="KW-1185">Reference proteome</keyword>
<dbReference type="SUPFAM" id="SSF63411">
    <property type="entry name" value="LuxS/MPP-like metallohydrolase"/>
    <property type="match status" value="3"/>
</dbReference>
<dbReference type="Gene3D" id="3.30.830.10">
    <property type="entry name" value="Metalloenzyme, LuxS/M16 peptidase-like"/>
    <property type="match status" value="4"/>
</dbReference>
<sequence length="988" mass="111893">MKHWNEIDATLNRLIDVKIYCSTRTNLRVVIGNVPGPMVYGCISFATEADSDDGLPHTLEHLVFMGSKKYPFKGILDIIANQCLANGTNAWTERDHTAFTLTTVGSNGFFKVLPIYIEHLLNPMLTESQFTTEVHHIDGEGNDAGVVYSEMQGAESDMQEIIVRKAKQMIYPCGHPYAVDTGGRLKNLRESCTIEKVRAYHKKYYHLSNMVVTVCGKVDHSKLLQIMEDVEQEHMASVPEVFPRPFSIQPCEIKESIVEVIRYPSDDITNGAVELTWLAHDSSDLHHETAFNVLSDYFTKTAVSVFKKDFVFLESPLASSVLMCTVNSVPCEVSLQFCGVPVSKVDEILSKIKNETIPNHLEASTWDMERMGFLIDQNILELKNKLETSPQNIIMEKVIRNQISDNDEELLKMRLLEIDYLRSLKSQPAAFWIELLRKYLLKPSVCVVAIPDGELVTKVAEEERKRIINQRERLGESGLLKKKNELDEAIKENASQHPTHELLDKLMVKDLEDFDRFPVQSLTKDSAGLTSIQAKFLSQFPFDATLHNCPTKFVEAIFLLDSGDLSLEQRCLLLLFTDLLFQSPAVIDGIQQSAEDVAKLSTKHLIDHSVNVGVSNQYNRFVSLTLKVETENFENLSKWVQIFLQGVIIDGSRVNMVAQRQASMAKNKKRDGSAVAQFALKYLNFEKNSNSSLYNCMLLEHCYENIAKEAVENPKIVIQKLEDLRQALFTKGLNVHIVCDVDLIDEKLMTLDLWQWYQKDFRFGIGEKFSCSPGEDNKSTTGSGYLIGIGGSETSFIIQSTTIDSDFNSEDIAPIMILAQYMSQFEGPLWNAVRGDGLAYSIKINVFPDDKRIFLVLYRCAQPIMAYERTKYTVMNLINSGALKQSGFEGAKRSLIYKLLEKEENIVEAGRNSILNSLRKVPPNFTKTLCENIWNTSVEEVLRIGGPKVLKLFEKYNYVITAHPLKVPEMVKAFPNIRAIDFSEIQYV</sequence>
<dbReference type="Pfam" id="PF00675">
    <property type="entry name" value="Peptidase_M16"/>
    <property type="match status" value="1"/>
</dbReference>
<dbReference type="InterPro" id="IPR011249">
    <property type="entry name" value="Metalloenz_LuxS/M16"/>
</dbReference>
<name>A0A8S1EER2_9PELO</name>
<dbReference type="InterPro" id="IPR007863">
    <property type="entry name" value="Peptidase_M16_C"/>
</dbReference>
<dbReference type="PANTHER" id="PTHR43016">
    <property type="entry name" value="PRESEQUENCE PROTEASE"/>
    <property type="match status" value="1"/>
</dbReference>
<dbReference type="OrthoDB" id="5809639at2759"/>
<gene>
    <name evidence="3" type="ORF">CBOVIS_LOCUS4828</name>
</gene>
<dbReference type="Pfam" id="PF05193">
    <property type="entry name" value="Peptidase_M16_C"/>
    <property type="match status" value="1"/>
</dbReference>
<dbReference type="AlphaFoldDB" id="A0A8S1EER2"/>
<dbReference type="FunFam" id="3.30.830.10:FF:000031">
    <property type="entry name" value="Putative zinc metalloprotease"/>
    <property type="match status" value="1"/>
</dbReference>
<evidence type="ECO:0000313" key="3">
    <source>
        <dbReference type="EMBL" id="CAB3402178.1"/>
    </source>
</evidence>
<accession>A0A8S1EER2</accession>
<dbReference type="FunFam" id="3.30.830.10:FF:000015">
    <property type="entry name" value="Putative zinc metalloprotease"/>
    <property type="match status" value="1"/>
</dbReference>
<dbReference type="Proteomes" id="UP000494206">
    <property type="component" value="Unassembled WGS sequence"/>
</dbReference>
<evidence type="ECO:0000259" key="1">
    <source>
        <dbReference type="Pfam" id="PF00675"/>
    </source>
</evidence>
<reference evidence="3 4" key="1">
    <citation type="submission" date="2020-04" db="EMBL/GenBank/DDBJ databases">
        <authorList>
            <person name="Laetsch R D."/>
            <person name="Stevens L."/>
            <person name="Kumar S."/>
            <person name="Blaxter L. M."/>
        </authorList>
    </citation>
    <scope>NUCLEOTIDE SEQUENCE [LARGE SCALE GENOMIC DNA]</scope>
</reference>
<dbReference type="PANTHER" id="PTHR43016:SF16">
    <property type="entry name" value="METALLOPROTEASE, PUTATIVE (AFU_ORTHOLOGUE AFUA_4G07610)-RELATED"/>
    <property type="match status" value="1"/>
</dbReference>
<feature type="domain" description="Peptidase M16 C-terminal" evidence="2">
    <location>
        <begin position="192"/>
        <end position="319"/>
    </location>
</feature>
<proteinExistence type="predicted"/>
<organism evidence="3 4">
    <name type="scientific">Caenorhabditis bovis</name>
    <dbReference type="NCBI Taxonomy" id="2654633"/>
    <lineage>
        <taxon>Eukaryota</taxon>
        <taxon>Metazoa</taxon>
        <taxon>Ecdysozoa</taxon>
        <taxon>Nematoda</taxon>
        <taxon>Chromadorea</taxon>
        <taxon>Rhabditida</taxon>
        <taxon>Rhabditina</taxon>
        <taxon>Rhabditomorpha</taxon>
        <taxon>Rhabditoidea</taxon>
        <taxon>Rhabditidae</taxon>
        <taxon>Peloderinae</taxon>
        <taxon>Caenorhabditis</taxon>
    </lineage>
</organism>
<dbReference type="GO" id="GO:0046872">
    <property type="term" value="F:metal ion binding"/>
    <property type="evidence" value="ECO:0007669"/>
    <property type="project" value="InterPro"/>
</dbReference>
<evidence type="ECO:0000259" key="2">
    <source>
        <dbReference type="Pfam" id="PF05193"/>
    </source>
</evidence>
<feature type="domain" description="Peptidase M16 N-terminal" evidence="1">
    <location>
        <begin position="48"/>
        <end position="140"/>
    </location>
</feature>
<dbReference type="EMBL" id="CADEPM010000003">
    <property type="protein sequence ID" value="CAB3402178.1"/>
    <property type="molecule type" value="Genomic_DNA"/>
</dbReference>
<evidence type="ECO:0000313" key="4">
    <source>
        <dbReference type="Proteomes" id="UP000494206"/>
    </source>
</evidence>
<comment type="caution">
    <text evidence="3">The sequence shown here is derived from an EMBL/GenBank/DDBJ whole genome shotgun (WGS) entry which is preliminary data.</text>
</comment>